<feature type="compositionally biased region" description="Polar residues" evidence="6">
    <location>
        <begin position="837"/>
        <end position="857"/>
    </location>
</feature>
<keyword evidence="3" id="KW-0238">DNA-binding</keyword>
<keyword evidence="5" id="KW-0539">Nucleus</keyword>
<feature type="compositionally biased region" description="Basic residues" evidence="6">
    <location>
        <begin position="678"/>
        <end position="688"/>
    </location>
</feature>
<dbReference type="GO" id="GO:0042796">
    <property type="term" value="P:snRNA transcription by RNA polymerase III"/>
    <property type="evidence" value="ECO:0007669"/>
    <property type="project" value="TreeGrafter"/>
</dbReference>
<evidence type="ECO:0000313" key="9">
    <source>
        <dbReference type="EMBL" id="GKV23642.1"/>
    </source>
</evidence>
<evidence type="ECO:0008006" key="11">
    <source>
        <dbReference type="Google" id="ProtNLM"/>
    </source>
</evidence>
<dbReference type="PANTHER" id="PTHR46621:SF1">
    <property type="entry name" value="SNRNA-ACTIVATING PROTEIN COMPLEX SUBUNIT 4"/>
    <property type="match status" value="1"/>
</dbReference>
<dbReference type="SUPFAM" id="SSF46689">
    <property type="entry name" value="Homeodomain-like"/>
    <property type="match status" value="3"/>
</dbReference>
<feature type="compositionally biased region" description="Basic and acidic residues" evidence="6">
    <location>
        <begin position="697"/>
        <end position="722"/>
    </location>
</feature>
<dbReference type="Pfam" id="PF13921">
    <property type="entry name" value="Myb_DNA-bind_6"/>
    <property type="match status" value="1"/>
</dbReference>
<feature type="region of interest" description="Disordered" evidence="6">
    <location>
        <begin position="989"/>
        <end position="1017"/>
    </location>
</feature>
<dbReference type="CDD" id="cd00167">
    <property type="entry name" value="SANT"/>
    <property type="match status" value="3"/>
</dbReference>
<feature type="domain" description="Myb-like" evidence="7">
    <location>
        <begin position="389"/>
        <end position="441"/>
    </location>
</feature>
<dbReference type="FunFam" id="1.10.10.60:FF:000016">
    <property type="entry name" value="Transcriptional activator Myb isoform A"/>
    <property type="match status" value="1"/>
</dbReference>
<protein>
    <recommendedName>
        <fullName evidence="11">Myb-like protein L</fullName>
    </recommendedName>
</protein>
<dbReference type="GO" id="GO:0005634">
    <property type="term" value="C:nucleus"/>
    <property type="evidence" value="ECO:0007669"/>
    <property type="project" value="UniProtKB-SubCell"/>
</dbReference>
<comment type="subcellular location">
    <subcellularLocation>
        <location evidence="1">Nucleus</location>
    </subcellularLocation>
</comment>
<dbReference type="GO" id="GO:0000978">
    <property type="term" value="F:RNA polymerase II cis-regulatory region sequence-specific DNA binding"/>
    <property type="evidence" value="ECO:0007669"/>
    <property type="project" value="TreeGrafter"/>
</dbReference>
<evidence type="ECO:0000259" key="7">
    <source>
        <dbReference type="PROSITE" id="PS50090"/>
    </source>
</evidence>
<reference evidence="9 10" key="1">
    <citation type="journal article" date="2021" name="Commun. Biol.">
        <title>The genome of Shorea leprosula (Dipterocarpaceae) highlights the ecological relevance of drought in aseasonal tropical rainforests.</title>
        <authorList>
            <person name="Ng K.K.S."/>
            <person name="Kobayashi M.J."/>
            <person name="Fawcett J.A."/>
            <person name="Hatakeyama M."/>
            <person name="Paape T."/>
            <person name="Ng C.H."/>
            <person name="Ang C.C."/>
            <person name="Tnah L.H."/>
            <person name="Lee C.T."/>
            <person name="Nishiyama T."/>
            <person name="Sese J."/>
            <person name="O'Brien M.J."/>
            <person name="Copetti D."/>
            <person name="Mohd Noor M.I."/>
            <person name="Ong R.C."/>
            <person name="Putra M."/>
            <person name="Sireger I.Z."/>
            <person name="Indrioko S."/>
            <person name="Kosugi Y."/>
            <person name="Izuno A."/>
            <person name="Isagi Y."/>
            <person name="Lee S.L."/>
            <person name="Shimizu K.K."/>
        </authorList>
    </citation>
    <scope>NUCLEOTIDE SEQUENCE [LARGE SCALE GENOMIC DNA]</scope>
    <source>
        <strain evidence="9">214</strain>
    </source>
</reference>
<dbReference type="PANTHER" id="PTHR46621">
    <property type="entry name" value="SNRNA-ACTIVATING PROTEIN COMPLEX SUBUNIT 4"/>
    <property type="match status" value="1"/>
</dbReference>
<dbReference type="PROSITE" id="PS50090">
    <property type="entry name" value="MYB_LIKE"/>
    <property type="match status" value="4"/>
</dbReference>
<feature type="compositionally biased region" description="Basic and acidic residues" evidence="6">
    <location>
        <begin position="1002"/>
        <end position="1013"/>
    </location>
</feature>
<evidence type="ECO:0000256" key="3">
    <source>
        <dbReference type="ARBA" id="ARBA00023125"/>
    </source>
</evidence>
<keyword evidence="2" id="KW-0805">Transcription regulation</keyword>
<dbReference type="PROSITE" id="PS51294">
    <property type="entry name" value="HTH_MYB"/>
    <property type="match status" value="4"/>
</dbReference>
<evidence type="ECO:0000256" key="2">
    <source>
        <dbReference type="ARBA" id="ARBA00023015"/>
    </source>
</evidence>
<dbReference type="InterPro" id="IPR051575">
    <property type="entry name" value="Myb-like_DNA-bd"/>
</dbReference>
<dbReference type="AlphaFoldDB" id="A0AAV5KGB5"/>
<evidence type="ECO:0000313" key="10">
    <source>
        <dbReference type="Proteomes" id="UP001054252"/>
    </source>
</evidence>
<evidence type="ECO:0000256" key="1">
    <source>
        <dbReference type="ARBA" id="ARBA00004123"/>
    </source>
</evidence>
<feature type="domain" description="HTH myb-type" evidence="8">
    <location>
        <begin position="389"/>
        <end position="445"/>
    </location>
</feature>
<dbReference type="GO" id="GO:0001006">
    <property type="term" value="F:RNA polymerase III type 3 promoter sequence-specific DNA binding"/>
    <property type="evidence" value="ECO:0007669"/>
    <property type="project" value="TreeGrafter"/>
</dbReference>
<feature type="region of interest" description="Disordered" evidence="6">
    <location>
        <begin position="1"/>
        <end position="26"/>
    </location>
</feature>
<dbReference type="SMART" id="SM00717">
    <property type="entry name" value="SANT"/>
    <property type="match status" value="5"/>
</dbReference>
<dbReference type="InterPro" id="IPR001005">
    <property type="entry name" value="SANT/Myb"/>
</dbReference>
<sequence length="1042" mass="116811">MSGHNLYADREEEDDEELSTSENDDEFLEDLEALKQACLKTGIDPNDIQTAAADWNCPPASAATASTGGGGGPSVCDSDSDDDLELFRSIRNRFALSDDVCEPLSMKPLCTLPPIASDDDDAEDDLQTLRAIQRRFSAYTAAESGRKSKSDCLPGTDKVDQSCTPSEDVSCHDFLNEAVNEADTGERFQNFEEAHSTVDLSNDNLEMPSSSLIQLHQSDPRKTSENSTFPKSAQMLIDAIKRNRSYQKFVRSKLAQIETKLEENKKLKECVKILKNLEISCKRRTGRALSMGKDPRVQLISARKSRTAKDLEVFYCIPITVTLSGLLAEGSWRDGSNLDGILASIKDLEITPERIREFLPEVNWDQLALMYAPGHSGAECEARWLNHEDPLINRSPWTAEEDKNLLFIIQEKGIANWQDIAVSLGTNRTPYQCLARYQRSLNAYILNREWTEEEDDKLRLAVEAFGERDWQSVASALTGRTGTQCSNRWKKSLHPSRQRVGRWSADEDKHLKVAVMLFGPKNWKKIADFVPGRTQVQCRERWVNSLDPSLSRGEWTEEEDLQLEAAIEQHGYCWSKVAACMPSRTDNQCWRRWKALHPDQVPLLQEARRIRKAACITNFVDRESERPALGPNDFIPLSIMGSTSKAENMNAPRKPKRKLREITQHHGKRKNSTPPRLHPVKSRPKRCRKEVQSNSTEVHEKISQNEAGAHGEQHARGKERRLQQYGSNSCSKPGLDKRLSLPHSAVLITSHGRDAEPVGSSPTIERKERPKRNPKRHSSRKKFSKLGTEQKFSCPENNSSCIEGEGEGEGDEGVLGEVDITREKGVNEPQSRCMKPSPQSSVTVNNEAAENLSSNRNTFKDGNRAPGQECESRNSNDPSGDDDMNLAIFCNKSKKRRRQVTENADTSEADGDNMKLATFFSSKMKKRKHVLKNANLSLSKEVDQISNAEQLLLPMQNANADTRSDGATPEIITACSSSKDMHTTASDRELEGMNIDDSSQEPVREVESSHQEGDFEAGNVTLACMRRRLKKKQATILGSGEK</sequence>
<dbReference type="GO" id="GO:0019185">
    <property type="term" value="C:snRNA-activating protein complex"/>
    <property type="evidence" value="ECO:0007669"/>
    <property type="project" value="TreeGrafter"/>
</dbReference>
<keyword evidence="4" id="KW-0804">Transcription</keyword>
<feature type="domain" description="Myb-like" evidence="7">
    <location>
        <begin position="450"/>
        <end position="493"/>
    </location>
</feature>
<accession>A0AAV5KGB5</accession>
<proteinExistence type="predicted"/>
<feature type="compositionally biased region" description="Basic residues" evidence="6">
    <location>
        <begin position="769"/>
        <end position="784"/>
    </location>
</feature>
<feature type="domain" description="Myb-like" evidence="7">
    <location>
        <begin position="495"/>
        <end position="546"/>
    </location>
</feature>
<feature type="domain" description="HTH myb-type" evidence="8">
    <location>
        <begin position="501"/>
        <end position="542"/>
    </location>
</feature>
<dbReference type="InterPro" id="IPR017930">
    <property type="entry name" value="Myb_dom"/>
</dbReference>
<feature type="compositionally biased region" description="Acidic residues" evidence="6">
    <location>
        <begin position="10"/>
        <end position="26"/>
    </location>
</feature>
<gene>
    <name evidence="9" type="ORF">SLEP1_g33349</name>
</gene>
<name>A0AAV5KGB5_9ROSI</name>
<dbReference type="Gene3D" id="1.10.10.60">
    <property type="entry name" value="Homeodomain-like"/>
    <property type="match status" value="4"/>
</dbReference>
<comment type="caution">
    <text evidence="9">The sequence shown here is derived from an EMBL/GenBank/DDBJ whole genome shotgun (WGS) entry which is preliminary data.</text>
</comment>
<feature type="domain" description="Myb-like" evidence="7">
    <location>
        <begin position="547"/>
        <end position="597"/>
    </location>
</feature>
<evidence type="ECO:0000256" key="4">
    <source>
        <dbReference type="ARBA" id="ARBA00023163"/>
    </source>
</evidence>
<feature type="domain" description="HTH myb-type" evidence="8">
    <location>
        <begin position="547"/>
        <end position="601"/>
    </location>
</feature>
<dbReference type="Pfam" id="PF00249">
    <property type="entry name" value="Myb_DNA-binding"/>
    <property type="match status" value="2"/>
</dbReference>
<feature type="domain" description="HTH myb-type" evidence="8">
    <location>
        <begin position="450"/>
        <end position="497"/>
    </location>
</feature>
<dbReference type="EMBL" id="BPVZ01000063">
    <property type="protein sequence ID" value="GKV23642.1"/>
    <property type="molecule type" value="Genomic_DNA"/>
</dbReference>
<evidence type="ECO:0000256" key="5">
    <source>
        <dbReference type="ARBA" id="ARBA00023242"/>
    </source>
</evidence>
<feature type="region of interest" description="Disordered" evidence="6">
    <location>
        <begin position="663"/>
        <end position="884"/>
    </location>
</feature>
<organism evidence="9 10">
    <name type="scientific">Rubroshorea leprosula</name>
    <dbReference type="NCBI Taxonomy" id="152421"/>
    <lineage>
        <taxon>Eukaryota</taxon>
        <taxon>Viridiplantae</taxon>
        <taxon>Streptophyta</taxon>
        <taxon>Embryophyta</taxon>
        <taxon>Tracheophyta</taxon>
        <taxon>Spermatophyta</taxon>
        <taxon>Magnoliopsida</taxon>
        <taxon>eudicotyledons</taxon>
        <taxon>Gunneridae</taxon>
        <taxon>Pentapetalae</taxon>
        <taxon>rosids</taxon>
        <taxon>malvids</taxon>
        <taxon>Malvales</taxon>
        <taxon>Dipterocarpaceae</taxon>
        <taxon>Rubroshorea</taxon>
    </lineage>
</organism>
<dbReference type="InterPro" id="IPR009057">
    <property type="entry name" value="Homeodomain-like_sf"/>
</dbReference>
<dbReference type="GO" id="GO:0042795">
    <property type="term" value="P:snRNA transcription by RNA polymerase II"/>
    <property type="evidence" value="ECO:0007669"/>
    <property type="project" value="TreeGrafter"/>
</dbReference>
<keyword evidence="10" id="KW-1185">Reference proteome</keyword>
<feature type="compositionally biased region" description="Acidic residues" evidence="6">
    <location>
        <begin position="804"/>
        <end position="814"/>
    </location>
</feature>
<evidence type="ECO:0000259" key="8">
    <source>
        <dbReference type="PROSITE" id="PS51294"/>
    </source>
</evidence>
<dbReference type="Proteomes" id="UP001054252">
    <property type="component" value="Unassembled WGS sequence"/>
</dbReference>
<evidence type="ECO:0000256" key="6">
    <source>
        <dbReference type="SAM" id="MobiDB-lite"/>
    </source>
</evidence>